<protein>
    <submittedName>
        <fullName evidence="1">ClbS/DfsB family four-helix bundle protein</fullName>
    </submittedName>
</protein>
<evidence type="ECO:0000313" key="1">
    <source>
        <dbReference type="EMBL" id="NSX53855.1"/>
    </source>
</evidence>
<gene>
    <name evidence="1" type="ORF">HRQ87_03480</name>
</gene>
<reference evidence="1 2" key="1">
    <citation type="submission" date="2020-06" db="EMBL/GenBank/DDBJ databases">
        <title>Sulfitobacter algicola sp. nov., isolated from green algae.</title>
        <authorList>
            <person name="Wang C."/>
        </authorList>
    </citation>
    <scope>NUCLEOTIDE SEQUENCE [LARGE SCALE GENOMIC DNA]</scope>
    <source>
        <strain evidence="1 2">1151</strain>
    </source>
</reference>
<dbReference type="PANTHER" id="PTHR40658">
    <property type="match status" value="1"/>
</dbReference>
<comment type="caution">
    <text evidence="1">The sequence shown here is derived from an EMBL/GenBank/DDBJ whole genome shotgun (WGS) entry which is preliminary data.</text>
</comment>
<dbReference type="PANTHER" id="PTHR40658:SF4">
    <property type="entry name" value="HYPOTHETICAL CYTOSOLIC PROTEIN"/>
    <property type="match status" value="1"/>
</dbReference>
<dbReference type="Proteomes" id="UP000777935">
    <property type="component" value="Unassembled WGS sequence"/>
</dbReference>
<keyword evidence="2" id="KW-1185">Reference proteome</keyword>
<dbReference type="EMBL" id="JABUFE010000001">
    <property type="protein sequence ID" value="NSX53855.1"/>
    <property type="molecule type" value="Genomic_DNA"/>
</dbReference>
<dbReference type="Pfam" id="PF08020">
    <property type="entry name" value="DUF1706"/>
    <property type="match status" value="1"/>
</dbReference>
<accession>A0ABX2INC2</accession>
<dbReference type="Gene3D" id="1.20.120.450">
    <property type="entry name" value="dinb family like domain"/>
    <property type="match status" value="1"/>
</dbReference>
<dbReference type="RefSeq" id="WP_174135221.1">
    <property type="nucleotide sequence ID" value="NZ_JABUFE010000001.1"/>
</dbReference>
<evidence type="ECO:0000313" key="2">
    <source>
        <dbReference type="Proteomes" id="UP000777935"/>
    </source>
</evidence>
<sequence length="166" mass="18688">MPAATNKTDLLAVFDKDLAKLRKTLDGVDEAQSALSTLDDDTTIKGVIAHRTHWMGMFHGWYEDGIAGREVHVPAKGYKWNQLKEYNAPLYAKGDKTSWGDLLSEFEAAYDKLRRFIEAHDAVSLYTNGTYPWTGKWTLGRFAEASGPSHFRSANTYIRKVLRSAS</sequence>
<dbReference type="InterPro" id="IPR034660">
    <property type="entry name" value="DinB/YfiT-like"/>
</dbReference>
<dbReference type="InterPro" id="IPR012550">
    <property type="entry name" value="DUF1706"/>
</dbReference>
<organism evidence="1 2">
    <name type="scientific">Parasulfitobacter algicola</name>
    <dbReference type="NCBI Taxonomy" id="2614809"/>
    <lineage>
        <taxon>Bacteria</taxon>
        <taxon>Pseudomonadati</taxon>
        <taxon>Pseudomonadota</taxon>
        <taxon>Alphaproteobacteria</taxon>
        <taxon>Rhodobacterales</taxon>
        <taxon>Roseobacteraceae</taxon>
        <taxon>Parasulfitobacter</taxon>
    </lineage>
</organism>
<proteinExistence type="predicted"/>
<name>A0ABX2INC2_9RHOB</name>
<dbReference type="SUPFAM" id="SSF109854">
    <property type="entry name" value="DinB/YfiT-like putative metalloenzymes"/>
    <property type="match status" value="1"/>
</dbReference>